<proteinExistence type="predicted"/>
<organism evidence="2 4">
    <name type="scientific">Camelina sativa</name>
    <name type="common">False flax</name>
    <name type="synonym">Myagrum sativum</name>
    <dbReference type="NCBI Taxonomy" id="90675"/>
    <lineage>
        <taxon>Eukaryota</taxon>
        <taxon>Viridiplantae</taxon>
        <taxon>Streptophyta</taxon>
        <taxon>Embryophyta</taxon>
        <taxon>Tracheophyta</taxon>
        <taxon>Spermatophyta</taxon>
        <taxon>Magnoliopsida</taxon>
        <taxon>eudicotyledons</taxon>
        <taxon>Gunneridae</taxon>
        <taxon>Pentapetalae</taxon>
        <taxon>rosids</taxon>
        <taxon>malvids</taxon>
        <taxon>Brassicales</taxon>
        <taxon>Brassicaceae</taxon>
        <taxon>Camelineae</taxon>
        <taxon>Camelina</taxon>
    </lineage>
</organism>
<reference evidence="2" key="2">
    <citation type="journal article" date="2014" name="Nat. Commun.">
        <title>The emerging biofuel crop Camelina sativa retains a highly undifferentiated hexaploid genome structure.</title>
        <authorList>
            <person name="Kagale S."/>
            <person name="Koh C."/>
            <person name="Nixon J."/>
            <person name="Bollina V."/>
            <person name="Clarke W.E."/>
            <person name="Tuteja R."/>
            <person name="Spillane C."/>
            <person name="Robinson S.J."/>
            <person name="Links M.G."/>
            <person name="Clarke C."/>
            <person name="Higgins E.E."/>
            <person name="Huebert T."/>
            <person name="Sharpe A.G."/>
            <person name="Parkin I.A."/>
        </authorList>
    </citation>
    <scope>NUCLEOTIDE SEQUENCE [LARGE SCALE GENOMIC DNA]</scope>
    <source>
        <strain evidence="2">r\DH55</strain>
    </source>
</reference>
<name>A0ABM1QD30_CAMSA</name>
<accession>A0ABM1QD30</accession>
<dbReference type="GeneID" id="104709179"/>
<dbReference type="RefSeq" id="XP_010424134.1">
    <property type="nucleotide sequence ID" value="XM_010425832.2"/>
</dbReference>
<keyword evidence="2" id="KW-1185">Reference proteome</keyword>
<dbReference type="RefSeq" id="XP_019084668.1">
    <property type="nucleotide sequence ID" value="XM_019229123.1"/>
</dbReference>
<evidence type="ECO:0000313" key="2">
    <source>
        <dbReference type="Proteomes" id="UP000694864"/>
    </source>
</evidence>
<reference evidence="3 4" key="3">
    <citation type="submission" date="2025-05" db="UniProtKB">
        <authorList>
            <consortium name="RefSeq"/>
        </authorList>
    </citation>
    <scope>IDENTIFICATION</scope>
    <source>
        <tissue evidence="3 4">Leaf</tissue>
    </source>
</reference>
<feature type="region of interest" description="Disordered" evidence="1">
    <location>
        <begin position="1"/>
        <end position="50"/>
    </location>
</feature>
<dbReference type="Proteomes" id="UP000694864">
    <property type="component" value="Chromosome 8"/>
</dbReference>
<reference evidence="2" key="1">
    <citation type="journal article" date="1997" name="Nucleic Acids Res.">
        <title>tRNAscan-SE: a program for improved detection of transfer RNA genes in genomic sequence.</title>
        <authorList>
            <person name="Lowe T.M."/>
            <person name="Eddy S.R."/>
        </authorList>
    </citation>
    <scope>NUCLEOTIDE SEQUENCE [LARGE SCALE GENOMIC DNA]</scope>
    <source>
        <strain evidence="2">r\DH55</strain>
    </source>
</reference>
<sequence length="201" mass="22845">MEAEHGGGGIGAGGGNRGKNIPNPIKQEQKRRSQNPDPPNQAIEEGFDEPQREFGDGSRLVFDFTSTHLHLLGIIEEQSEDDCWARVLRKILEFGYNMNIQNVAEQKPLSMEGLVTLVRKVSEKAQIQRGGRKKSLTIASLKRPIKFIREIGLEKDFGRNNKSERRFYYKAQCNSGRNQKFVGNKRSGWYISAYRTRVFGT</sequence>
<evidence type="ECO:0000256" key="1">
    <source>
        <dbReference type="SAM" id="MobiDB-lite"/>
    </source>
</evidence>
<gene>
    <name evidence="3 4" type="primary">LOC104709179</name>
</gene>
<evidence type="ECO:0000313" key="4">
    <source>
        <dbReference type="RefSeq" id="XP_019084668.1"/>
    </source>
</evidence>
<protein>
    <submittedName>
        <fullName evidence="3 4">Uncharacterized protein LOC104709179</fullName>
    </submittedName>
</protein>
<evidence type="ECO:0000313" key="3">
    <source>
        <dbReference type="RefSeq" id="XP_010424134.1"/>
    </source>
</evidence>
<feature type="compositionally biased region" description="Gly residues" evidence="1">
    <location>
        <begin position="1"/>
        <end position="17"/>
    </location>
</feature>